<feature type="binding site" evidence="4">
    <location>
        <position position="230"/>
    </location>
    <ligand>
        <name>FAD</name>
        <dbReference type="ChEBI" id="CHEBI:57692"/>
    </ligand>
</feature>
<dbReference type="InterPro" id="IPR001613">
    <property type="entry name" value="Flavin_amine_oxidase"/>
</dbReference>
<evidence type="ECO:0000256" key="4">
    <source>
        <dbReference type="PIRSR" id="PIRSR601613-1"/>
    </source>
</evidence>
<evidence type="ECO:0000313" key="7">
    <source>
        <dbReference type="Proteomes" id="UP000187486"/>
    </source>
</evidence>
<reference evidence="6 7" key="1">
    <citation type="submission" date="2016-01" db="EMBL/GenBank/DDBJ databases">
        <title>Amycolatopsis coloradensis genome sequencing and assembly.</title>
        <authorList>
            <person name="Mayilraj S."/>
        </authorList>
    </citation>
    <scope>NUCLEOTIDE SEQUENCE [LARGE SCALE GENOMIC DNA]</scope>
    <source>
        <strain evidence="6 7">DSM 44225</strain>
    </source>
</reference>
<dbReference type="PRINTS" id="PR00757">
    <property type="entry name" value="AMINEOXDASEF"/>
</dbReference>
<dbReference type="Gene3D" id="3.90.660.10">
    <property type="match status" value="1"/>
</dbReference>
<dbReference type="SUPFAM" id="SSF54373">
    <property type="entry name" value="FAD-linked reductases, C-terminal domain"/>
    <property type="match status" value="1"/>
</dbReference>
<protein>
    <submittedName>
        <fullName evidence="6">Oxidoreductase</fullName>
    </submittedName>
</protein>
<comment type="cofactor">
    <cofactor evidence="1">
        <name>FAD</name>
        <dbReference type="ChEBI" id="CHEBI:57692"/>
    </cofactor>
</comment>
<comment type="similarity">
    <text evidence="2">Belongs to the flavin monoamine oxidase family.</text>
</comment>
<dbReference type="PANTHER" id="PTHR43563:SF1">
    <property type="entry name" value="AMINE OXIDASE [FLAVIN-CONTAINING] B"/>
    <property type="match status" value="1"/>
</dbReference>
<evidence type="ECO:0000256" key="2">
    <source>
        <dbReference type="ARBA" id="ARBA00005995"/>
    </source>
</evidence>
<dbReference type="EMBL" id="MQUQ01000001">
    <property type="protein sequence ID" value="OLZ57471.1"/>
    <property type="molecule type" value="Genomic_DNA"/>
</dbReference>
<feature type="domain" description="Amine oxidase" evidence="5">
    <location>
        <begin position="8"/>
        <end position="442"/>
    </location>
</feature>
<evidence type="ECO:0000259" key="5">
    <source>
        <dbReference type="Pfam" id="PF01593"/>
    </source>
</evidence>
<keyword evidence="3" id="KW-0560">Oxidoreductase</keyword>
<dbReference type="STRING" id="76021.BS329_01810"/>
<dbReference type="SUPFAM" id="SSF51905">
    <property type="entry name" value="FAD/NAD(P)-binding domain"/>
    <property type="match status" value="1"/>
</dbReference>
<dbReference type="PANTHER" id="PTHR43563">
    <property type="entry name" value="AMINE OXIDASE"/>
    <property type="match status" value="1"/>
</dbReference>
<dbReference type="GO" id="GO:0016491">
    <property type="term" value="F:oxidoreductase activity"/>
    <property type="evidence" value="ECO:0007669"/>
    <property type="project" value="UniProtKB-KW"/>
</dbReference>
<organism evidence="6 7">
    <name type="scientific">Amycolatopsis coloradensis</name>
    <dbReference type="NCBI Taxonomy" id="76021"/>
    <lineage>
        <taxon>Bacteria</taxon>
        <taxon>Bacillati</taxon>
        <taxon>Actinomycetota</taxon>
        <taxon>Actinomycetes</taxon>
        <taxon>Pseudonocardiales</taxon>
        <taxon>Pseudonocardiaceae</taxon>
        <taxon>Amycolatopsis</taxon>
    </lineage>
</organism>
<evidence type="ECO:0000256" key="3">
    <source>
        <dbReference type="ARBA" id="ARBA00023002"/>
    </source>
</evidence>
<dbReference type="Proteomes" id="UP000187486">
    <property type="component" value="Unassembled WGS sequence"/>
</dbReference>
<sequence>MIVVGAGVAGLVTAMRLRESGYHVAVLEGRDRVGGRTVDREIPNSGGQAIEMGGQWIGPTQHRALGLIAELGLELYPTYDSGEHIADFNGRLRRYEGRIPWLGACTLINIGLAQLKLDRAAKKVVTDAPWKSRNAGMYDRQTFADWIARNVKTKSGREFFRIVTETVFCAEPEDMSALWAIFYLGSAGGLDALITTREGAQHARVVGGAQLISIRLAERLGDAVTLNAAVAAIDWSGERVVVTTRDGRRFTAGRVVLTVPPALAGSIAMTPPMPPARNALIASMPMGSVLKVNVIYETPFWRETGLSGQANSDVRALSSVYDNTPHTGSPAVLLGLLEGKHAKATAAMSADTRRQLVFDDLAGYFGPKAYDAVDYLEMDWCAEEFSGGCYGGFAQPEMLTRYGTALREPVGPIHFAGTETATRWAGYIDGAAESGEKVAAELKAILNAA</sequence>
<dbReference type="AlphaFoldDB" id="A0A1R0L452"/>
<dbReference type="InterPro" id="IPR050703">
    <property type="entry name" value="Flavin_MAO"/>
</dbReference>
<dbReference type="Pfam" id="PF01593">
    <property type="entry name" value="Amino_oxidase"/>
    <property type="match status" value="1"/>
</dbReference>
<evidence type="ECO:0000313" key="6">
    <source>
        <dbReference type="EMBL" id="OLZ57471.1"/>
    </source>
</evidence>
<gene>
    <name evidence="6" type="ORF">BS329_01810</name>
</gene>
<comment type="caution">
    <text evidence="6">The sequence shown here is derived from an EMBL/GenBank/DDBJ whole genome shotgun (WGS) entry which is preliminary data.</text>
</comment>
<feature type="binding site" evidence="4">
    <location>
        <position position="419"/>
    </location>
    <ligand>
        <name>FAD</name>
        <dbReference type="ChEBI" id="CHEBI:57692"/>
    </ligand>
</feature>
<proteinExistence type="inferred from homology"/>
<dbReference type="Gene3D" id="3.50.50.60">
    <property type="entry name" value="FAD/NAD(P)-binding domain"/>
    <property type="match status" value="1"/>
</dbReference>
<evidence type="ECO:0000256" key="1">
    <source>
        <dbReference type="ARBA" id="ARBA00001974"/>
    </source>
</evidence>
<keyword evidence="7" id="KW-1185">Reference proteome</keyword>
<dbReference type="InterPro" id="IPR036188">
    <property type="entry name" value="FAD/NAD-bd_sf"/>
</dbReference>
<name>A0A1R0L452_9PSEU</name>
<dbReference type="Gene3D" id="1.10.405.10">
    <property type="entry name" value="Guanine Nucleotide Dissociation Inhibitor, domain 1"/>
    <property type="match status" value="1"/>
</dbReference>
<accession>A0A1R0L452</accession>
<dbReference type="InterPro" id="IPR002937">
    <property type="entry name" value="Amino_oxidase"/>
</dbReference>